<sequence>MRRKKLGILLAATLLATTVTNPLAEVVAADAVQQPNQKGISSEKNNDIKLSQEQIDQFDKFVVVKDNSYVLDSKVNQNFSTNEVLVVKEMLNTSNREVKNNNLIIDPDTKEILDQNASPFVIMAAYNKNYTTKAFWWGKRYYFTSNIAVTRGARYFRHIASLRNDQSLFLSALGDSIAYASPYATLAANVASMGVGYVAGQYNGAASALVSYNNRHRHNQIYLDMNRTFQYSLHILK</sequence>
<comment type="caution">
    <text evidence="6">The sequence shown here is derived from an EMBL/GenBank/DDBJ whole genome shotgun (WGS) entry which is preliminary data.</text>
</comment>
<feature type="signal peptide" evidence="1">
    <location>
        <begin position="1"/>
        <end position="24"/>
    </location>
</feature>
<dbReference type="EMBL" id="WBOB01000066">
    <property type="protein sequence ID" value="KAB1970901.1"/>
    <property type="molecule type" value="Genomic_DNA"/>
</dbReference>
<dbReference type="Proteomes" id="UP000231914">
    <property type="component" value="Unassembled WGS sequence"/>
</dbReference>
<evidence type="ECO:0000313" key="6">
    <source>
        <dbReference type="EMBL" id="PJZ13551.1"/>
    </source>
</evidence>
<proteinExistence type="predicted"/>
<evidence type="ECO:0000313" key="9">
    <source>
        <dbReference type="Proteomes" id="UP000430323"/>
    </source>
</evidence>
<reference evidence="6 7" key="1">
    <citation type="submission" date="2016-10" db="EMBL/GenBank/DDBJ databases">
        <title>WGS of isloates from the oral cavity of healthy individuals.</title>
        <authorList>
            <person name="Sharma S."/>
            <person name="Pal V.K."/>
            <person name="Patil P.B."/>
            <person name="Korpole S."/>
            <person name="Grover V."/>
        </authorList>
    </citation>
    <scope>NUCLEOTIDE SEQUENCE [LARGE SCALE GENOMIC DNA]</scope>
    <source>
        <strain evidence="6 7">DISK12</strain>
    </source>
</reference>
<dbReference type="EMBL" id="JAVTXN010000008">
    <property type="protein sequence ID" value="MDT9608992.1"/>
    <property type="molecule type" value="Genomic_DNA"/>
</dbReference>
<dbReference type="EMBL" id="MKXG01000314">
    <property type="protein sequence ID" value="PJZ13551.1"/>
    <property type="molecule type" value="Genomic_DNA"/>
</dbReference>
<dbReference type="RefSeq" id="WP_100733201.1">
    <property type="nucleotide sequence ID" value="NZ_JADPAW010000003.1"/>
</dbReference>
<evidence type="ECO:0000313" key="5">
    <source>
        <dbReference type="EMBL" id="MYN54269.1"/>
    </source>
</evidence>
<evidence type="ECO:0000313" key="10">
    <source>
        <dbReference type="Proteomes" id="UP000460132"/>
    </source>
</evidence>
<evidence type="ECO:0000313" key="8">
    <source>
        <dbReference type="Proteomes" id="UP000322051"/>
    </source>
</evidence>
<protein>
    <submittedName>
        <fullName evidence="6">Uncharacterized protein</fullName>
    </submittedName>
</protein>
<dbReference type="AlphaFoldDB" id="A0A2M9WKS5"/>
<evidence type="ECO:0000256" key="1">
    <source>
        <dbReference type="SAM" id="SignalP"/>
    </source>
</evidence>
<evidence type="ECO:0000313" key="3">
    <source>
        <dbReference type="EMBL" id="KAB1970901.1"/>
    </source>
</evidence>
<reference evidence="2 8" key="2">
    <citation type="submission" date="2019-09" db="EMBL/GenBank/DDBJ databases">
        <title>Comparative analysis of L. crispatus genomes revealed niche specific adaptation to different host and body sites.</title>
        <authorList>
            <person name="Pan M."/>
            <person name="Hidalgo-Cantabrana C."/>
            <person name="Barrangou R."/>
        </authorList>
    </citation>
    <scope>NUCLEOTIDE SEQUENCE [LARGE SCALE GENOMIC DNA]</scope>
    <source>
        <strain evidence="2 8">NCK973</strain>
    </source>
</reference>
<name>A0A2M9WKS5_9LACO</name>
<reference evidence="4" key="5">
    <citation type="submission" date="2023-08" db="EMBL/GenBank/DDBJ databases">
        <title>Lactobacillus from the Female Urinary Tract.</title>
        <authorList>
            <person name="Stegman N."/>
            <person name="Jackson B."/>
            <person name="Steiling M."/>
            <person name="Sedano C."/>
            <person name="Wolfe A."/>
            <person name="Putonti C."/>
        </authorList>
    </citation>
    <scope>NUCLEOTIDE SEQUENCE</scope>
    <source>
        <strain evidence="4">UMB5661</strain>
    </source>
</reference>
<dbReference type="EMBL" id="WWFF01000011">
    <property type="protein sequence ID" value="MYN54269.1"/>
    <property type="molecule type" value="Genomic_DNA"/>
</dbReference>
<gene>
    <name evidence="6" type="ORF">BHU41_01850</name>
    <name evidence="2" type="ORF">F1C02_07280</name>
    <name evidence="3" type="ORF">F8251_09010</name>
    <name evidence="5" type="ORF">GTK63_08155</name>
    <name evidence="4" type="ORF">RON39_02445</name>
</gene>
<dbReference type="Proteomes" id="UP001253287">
    <property type="component" value="Unassembled WGS sequence"/>
</dbReference>
<evidence type="ECO:0000313" key="2">
    <source>
        <dbReference type="EMBL" id="KAA8797339.1"/>
    </source>
</evidence>
<reference evidence="3 9" key="3">
    <citation type="submission" date="2019-09" db="EMBL/GenBank/DDBJ databases">
        <title>Investigation of probiotic properties of different lactic acid bacteria.</title>
        <authorList>
            <person name="Jaomanjaka F."/>
            <person name="Blanc P."/>
        </authorList>
    </citation>
    <scope>NUCLEOTIDE SEQUENCE [LARGE SCALE GENOMIC DNA]</scope>
    <source>
        <strain evidence="3 9">BIO6272</strain>
    </source>
</reference>
<dbReference type="Proteomes" id="UP000430323">
    <property type="component" value="Unassembled WGS sequence"/>
</dbReference>
<organism evidence="6 7">
    <name type="scientific">Lactobacillus crispatus</name>
    <dbReference type="NCBI Taxonomy" id="47770"/>
    <lineage>
        <taxon>Bacteria</taxon>
        <taxon>Bacillati</taxon>
        <taxon>Bacillota</taxon>
        <taxon>Bacilli</taxon>
        <taxon>Lactobacillales</taxon>
        <taxon>Lactobacillaceae</taxon>
        <taxon>Lactobacillus</taxon>
    </lineage>
</organism>
<accession>A0A2M9WKS5</accession>
<reference evidence="5 10" key="4">
    <citation type="submission" date="2020-01" db="EMBL/GenBank/DDBJ databases">
        <title>Vaginal microbiome of pregnant Indian women: Insights into the genome of dominants Lactobacillus species.</title>
        <authorList>
            <person name="Das B."/>
            <person name="Mehta O."/>
            <person name="Ghosh T.S."/>
            <person name="Kothidar A."/>
            <person name="Gowtham M.R."/>
            <person name="Mitra R."/>
            <person name="Kshetrapal P."/>
            <person name="Wadhwa N."/>
            <person name="Thiruvengadam R."/>
            <person name="Nair G.B."/>
            <person name="Bhatnagar S."/>
            <person name="Pore S."/>
        </authorList>
    </citation>
    <scope>NUCLEOTIDE SEQUENCE [LARGE SCALE GENOMIC DNA]</scope>
    <source>
        <strain evidence="5 10">Indica2</strain>
    </source>
</reference>
<evidence type="ECO:0000313" key="7">
    <source>
        <dbReference type="Proteomes" id="UP000231914"/>
    </source>
</evidence>
<dbReference type="Proteomes" id="UP000322051">
    <property type="component" value="Unassembled WGS sequence"/>
</dbReference>
<feature type="chain" id="PRO_5044069591" evidence="1">
    <location>
        <begin position="25"/>
        <end position="237"/>
    </location>
</feature>
<dbReference type="Proteomes" id="UP000460132">
    <property type="component" value="Unassembled WGS sequence"/>
</dbReference>
<keyword evidence="1" id="KW-0732">Signal</keyword>
<dbReference type="EMBL" id="VUAO01000018">
    <property type="protein sequence ID" value="KAA8797339.1"/>
    <property type="molecule type" value="Genomic_DNA"/>
</dbReference>
<evidence type="ECO:0000313" key="4">
    <source>
        <dbReference type="EMBL" id="MDT9608992.1"/>
    </source>
</evidence>